<evidence type="ECO:0000313" key="3">
    <source>
        <dbReference type="Proteomes" id="UP000503540"/>
    </source>
</evidence>
<dbReference type="PANTHER" id="PTHR43319:SF3">
    <property type="entry name" value="BETA-LACTAMASE-RELATED DOMAIN-CONTAINING PROTEIN"/>
    <property type="match status" value="1"/>
</dbReference>
<dbReference type="RefSeq" id="WP_167476976.1">
    <property type="nucleotide sequence ID" value="NZ_CP046172.1"/>
</dbReference>
<accession>A0A6G9YN14</accession>
<dbReference type="Proteomes" id="UP000503540">
    <property type="component" value="Chromosome"/>
</dbReference>
<dbReference type="Gene3D" id="3.40.710.10">
    <property type="entry name" value="DD-peptidase/beta-lactamase superfamily"/>
    <property type="match status" value="1"/>
</dbReference>
<evidence type="ECO:0000313" key="2">
    <source>
        <dbReference type="EMBL" id="QIS14592.1"/>
    </source>
</evidence>
<dbReference type="KEGG" id="nah:F5544_33785"/>
<protein>
    <submittedName>
        <fullName evidence="2">Serine hydrolase</fullName>
    </submittedName>
</protein>
<gene>
    <name evidence="2" type="ORF">F5544_33785</name>
</gene>
<dbReference type="GO" id="GO:0016787">
    <property type="term" value="F:hydrolase activity"/>
    <property type="evidence" value="ECO:0007669"/>
    <property type="project" value="UniProtKB-KW"/>
</dbReference>
<dbReference type="InterPro" id="IPR001466">
    <property type="entry name" value="Beta-lactam-related"/>
</dbReference>
<dbReference type="InterPro" id="IPR052907">
    <property type="entry name" value="Beta-lactamase/esterase"/>
</dbReference>
<feature type="domain" description="Beta-lactamase-related" evidence="1">
    <location>
        <begin position="28"/>
        <end position="362"/>
    </location>
</feature>
<dbReference type="InterPro" id="IPR012338">
    <property type="entry name" value="Beta-lactam/transpept-like"/>
</dbReference>
<dbReference type="Pfam" id="PF00144">
    <property type="entry name" value="Beta-lactamase"/>
    <property type="match status" value="1"/>
</dbReference>
<keyword evidence="3" id="KW-1185">Reference proteome</keyword>
<dbReference type="EMBL" id="CP046172">
    <property type="protein sequence ID" value="QIS14592.1"/>
    <property type="molecule type" value="Genomic_DNA"/>
</dbReference>
<sequence length="383" mass="40335">MRTIEVNGSVAPGYEAVREEFGAVVAAENGESGSQLAVFVSGRQVVDLWSGAEVTGETLTGVLSSTKGAATLVIALLVQDGVFDVDRPVADYWPEFGTAGKSGITIRHVLTHRSGMVGVDGGFDIAELADDRLIAKRVVAQRPYFRPGAAQAYASFVTFAIIGEAVRRHTGRTIQELFEERIRMPYGLDVYLGLPAALSGRYLPVLPWLATPEQEAAFAANSPNSQGIAGISYNLDAVGFAPSDVLELPNHPAVRSGGPASMGAVASARGLARMYAAATSGIDGRPALLTPDTLAAFAAFQSVGHDLVRGDRTPYALGFEAKGLMYPFLSANAFGHAGAAGSEAFADPRADLAYGYTRRRAAFGFAGQENERLAATVHRAVIR</sequence>
<dbReference type="PANTHER" id="PTHR43319">
    <property type="entry name" value="BETA-LACTAMASE-RELATED"/>
    <property type="match status" value="1"/>
</dbReference>
<proteinExistence type="predicted"/>
<dbReference type="AlphaFoldDB" id="A0A6G9YN14"/>
<organism evidence="2 3">
    <name type="scientific">Nocardia arthritidis</name>
    <dbReference type="NCBI Taxonomy" id="228602"/>
    <lineage>
        <taxon>Bacteria</taxon>
        <taxon>Bacillati</taxon>
        <taxon>Actinomycetota</taxon>
        <taxon>Actinomycetes</taxon>
        <taxon>Mycobacteriales</taxon>
        <taxon>Nocardiaceae</taxon>
        <taxon>Nocardia</taxon>
    </lineage>
</organism>
<dbReference type="SUPFAM" id="SSF56601">
    <property type="entry name" value="beta-lactamase/transpeptidase-like"/>
    <property type="match status" value="1"/>
</dbReference>
<name>A0A6G9YN14_9NOCA</name>
<evidence type="ECO:0000259" key="1">
    <source>
        <dbReference type="Pfam" id="PF00144"/>
    </source>
</evidence>
<keyword evidence="2" id="KW-0378">Hydrolase</keyword>
<reference evidence="2 3" key="1">
    <citation type="journal article" date="2019" name="ACS Chem. Biol.">
        <title>Identification and Mobilization of a Cryptic Antibiotic Biosynthesis Gene Locus from a Human-Pathogenic Nocardia Isolate.</title>
        <authorList>
            <person name="Herisse M."/>
            <person name="Ishida K."/>
            <person name="Porter J.L."/>
            <person name="Howden B."/>
            <person name="Hertweck C."/>
            <person name="Stinear T.P."/>
            <person name="Pidot S.J."/>
        </authorList>
    </citation>
    <scope>NUCLEOTIDE SEQUENCE [LARGE SCALE GENOMIC DNA]</scope>
    <source>
        <strain evidence="2 3">AUSMDU00012717</strain>
    </source>
</reference>